<dbReference type="InterPro" id="IPR029058">
    <property type="entry name" value="AB_hydrolase_fold"/>
</dbReference>
<accession>A0A7X0JFW1</accession>
<keyword evidence="1" id="KW-0732">Signal</keyword>
<reference evidence="3 4" key="1">
    <citation type="submission" date="2020-08" db="EMBL/GenBank/DDBJ databases">
        <title>The Agave Microbiome: Exploring the role of microbial communities in plant adaptations to desert environments.</title>
        <authorList>
            <person name="Partida-Martinez L.P."/>
        </authorList>
    </citation>
    <scope>NUCLEOTIDE SEQUENCE [LARGE SCALE GENOMIC DNA]</scope>
    <source>
        <strain evidence="3 4">AS3.12</strain>
    </source>
</reference>
<dbReference type="GO" id="GO:0046464">
    <property type="term" value="P:acylglycerol catabolic process"/>
    <property type="evidence" value="ECO:0007669"/>
    <property type="project" value="TreeGrafter"/>
</dbReference>
<dbReference type="PANTHER" id="PTHR43798:SF33">
    <property type="entry name" value="HYDROLASE, PUTATIVE (AFU_ORTHOLOGUE AFUA_2G14860)-RELATED"/>
    <property type="match status" value="1"/>
</dbReference>
<protein>
    <submittedName>
        <fullName evidence="3">Pimeloyl-ACP methyl ester carboxylesterase</fullName>
    </submittedName>
</protein>
<dbReference type="Gene3D" id="3.40.50.1820">
    <property type="entry name" value="alpha/beta hydrolase"/>
    <property type="match status" value="1"/>
</dbReference>
<evidence type="ECO:0000256" key="1">
    <source>
        <dbReference type="SAM" id="SignalP"/>
    </source>
</evidence>
<name>A0A7X0JFW1_9HYPH</name>
<dbReference type="AlphaFoldDB" id="A0A7X0JFW1"/>
<comment type="caution">
    <text evidence="3">The sequence shown here is derived from an EMBL/GenBank/DDBJ whole genome shotgun (WGS) entry which is preliminary data.</text>
</comment>
<dbReference type="PRINTS" id="PR00412">
    <property type="entry name" value="EPOXHYDRLASE"/>
</dbReference>
<dbReference type="PANTHER" id="PTHR43798">
    <property type="entry name" value="MONOACYLGLYCEROL LIPASE"/>
    <property type="match status" value="1"/>
</dbReference>
<dbReference type="EMBL" id="JACHBU010000001">
    <property type="protein sequence ID" value="MBB6506830.1"/>
    <property type="molecule type" value="Genomic_DNA"/>
</dbReference>
<sequence length="350" mass="37806">MPTPFLRSIVVVAAALALPGLGAAQGVSSEHPTYGPRLDGFEYPFKTEVFSVAGQRPDAAAAGDSQPLEMVFMDIAPETQNGRTVVLLHGKNFCAATWEATIGRLTGAGYRVIAPDQIGFCKSSKPAAYQFSFQQLAQNTKALLDARGIDKATVVGHSMGGMLATRFALMYPDFTEQLVLVNPIGLEDWKAKGVPYQSISAAFEGEQKTSFESIKAYQQKFYYSGQWKPDYDKWVEMSAGMSAGEGGDQVAWNQALTSDMVFTQPVVHEFGQVKTPTLLIIGTTDKTAPGANRASKAIAASLGDYTKLGKQAAERIPGAKLVEFDDLGHSPQIQDPDRFHKALLDGLDDR</sequence>
<evidence type="ECO:0000313" key="4">
    <source>
        <dbReference type="Proteomes" id="UP000585437"/>
    </source>
</evidence>
<organism evidence="3 4">
    <name type="scientific">Rhizobium soli</name>
    <dbReference type="NCBI Taxonomy" id="424798"/>
    <lineage>
        <taxon>Bacteria</taxon>
        <taxon>Pseudomonadati</taxon>
        <taxon>Pseudomonadota</taxon>
        <taxon>Alphaproteobacteria</taxon>
        <taxon>Hyphomicrobiales</taxon>
        <taxon>Rhizobiaceae</taxon>
        <taxon>Rhizobium/Agrobacterium group</taxon>
        <taxon>Rhizobium</taxon>
    </lineage>
</organism>
<dbReference type="GO" id="GO:0016020">
    <property type="term" value="C:membrane"/>
    <property type="evidence" value="ECO:0007669"/>
    <property type="project" value="TreeGrafter"/>
</dbReference>
<dbReference type="SUPFAM" id="SSF53474">
    <property type="entry name" value="alpha/beta-Hydrolases"/>
    <property type="match status" value="1"/>
</dbReference>
<dbReference type="InterPro" id="IPR000639">
    <property type="entry name" value="Epox_hydrolase-like"/>
</dbReference>
<dbReference type="Pfam" id="PF00561">
    <property type="entry name" value="Abhydrolase_1"/>
    <property type="match status" value="1"/>
</dbReference>
<feature type="chain" id="PRO_5031154988" evidence="1">
    <location>
        <begin position="24"/>
        <end position="350"/>
    </location>
</feature>
<feature type="domain" description="AB hydrolase-1" evidence="2">
    <location>
        <begin position="84"/>
        <end position="336"/>
    </location>
</feature>
<dbReference type="GO" id="GO:0047372">
    <property type="term" value="F:monoacylglycerol lipase activity"/>
    <property type="evidence" value="ECO:0007669"/>
    <property type="project" value="TreeGrafter"/>
</dbReference>
<dbReference type="InterPro" id="IPR000073">
    <property type="entry name" value="AB_hydrolase_1"/>
</dbReference>
<dbReference type="PRINTS" id="PR00111">
    <property type="entry name" value="ABHYDROLASE"/>
</dbReference>
<keyword evidence="4" id="KW-1185">Reference proteome</keyword>
<dbReference type="RefSeq" id="WP_184653306.1">
    <property type="nucleotide sequence ID" value="NZ_JACHBU010000001.1"/>
</dbReference>
<dbReference type="InterPro" id="IPR050266">
    <property type="entry name" value="AB_hydrolase_sf"/>
</dbReference>
<gene>
    <name evidence="3" type="ORF">F4695_000149</name>
</gene>
<proteinExistence type="predicted"/>
<evidence type="ECO:0000259" key="2">
    <source>
        <dbReference type="Pfam" id="PF00561"/>
    </source>
</evidence>
<evidence type="ECO:0000313" key="3">
    <source>
        <dbReference type="EMBL" id="MBB6506830.1"/>
    </source>
</evidence>
<dbReference type="Proteomes" id="UP000585437">
    <property type="component" value="Unassembled WGS sequence"/>
</dbReference>
<feature type="signal peptide" evidence="1">
    <location>
        <begin position="1"/>
        <end position="23"/>
    </location>
</feature>